<organism evidence="2 3">
    <name type="scientific">Lepidopterella palustris CBS 459.81</name>
    <dbReference type="NCBI Taxonomy" id="1314670"/>
    <lineage>
        <taxon>Eukaryota</taxon>
        <taxon>Fungi</taxon>
        <taxon>Dikarya</taxon>
        <taxon>Ascomycota</taxon>
        <taxon>Pezizomycotina</taxon>
        <taxon>Dothideomycetes</taxon>
        <taxon>Pleosporomycetidae</taxon>
        <taxon>Mytilinidiales</taxon>
        <taxon>Argynnaceae</taxon>
        <taxon>Lepidopterella</taxon>
    </lineage>
</organism>
<dbReference type="EMBL" id="KV744951">
    <property type="protein sequence ID" value="OCK80637.1"/>
    <property type="molecule type" value="Genomic_DNA"/>
</dbReference>
<evidence type="ECO:0000256" key="1">
    <source>
        <dbReference type="SAM" id="MobiDB-lite"/>
    </source>
</evidence>
<gene>
    <name evidence="2" type="ORF">K432DRAFT_416542</name>
</gene>
<evidence type="ECO:0008006" key="4">
    <source>
        <dbReference type="Google" id="ProtNLM"/>
    </source>
</evidence>
<evidence type="ECO:0000313" key="2">
    <source>
        <dbReference type="EMBL" id="OCK80637.1"/>
    </source>
</evidence>
<sequence>MPPPPTIDLLLNLVPDRPASVLSALSQHPSLASASDTHLYSLLHAASSYAQLDLLRTLVRTYNVSPDITDEDGETPLFAAETVEVARCLVEELGASAGVVNAEGRTAEEKLSEEGEVPLVAAYLRQLTPARNGAPNPPAGGETEDIHPPPPLPDGVKIDIGTVEEQVEEVAPADPEFRRRIEELAAREDFQGSEGQRQLRELVTEAVTGLVVGQQQQQGREVRRRVE</sequence>
<evidence type="ECO:0000313" key="3">
    <source>
        <dbReference type="Proteomes" id="UP000250266"/>
    </source>
</evidence>
<proteinExistence type="predicted"/>
<accession>A0A8E2EB16</accession>
<dbReference type="Gene3D" id="1.25.40.20">
    <property type="entry name" value="Ankyrin repeat-containing domain"/>
    <property type="match status" value="1"/>
</dbReference>
<name>A0A8E2EB16_9PEZI</name>
<protein>
    <recommendedName>
        <fullName evidence="4">Ankyrin repeat protein</fullName>
    </recommendedName>
</protein>
<dbReference type="Proteomes" id="UP000250266">
    <property type="component" value="Unassembled WGS sequence"/>
</dbReference>
<feature type="region of interest" description="Disordered" evidence="1">
    <location>
        <begin position="129"/>
        <end position="152"/>
    </location>
</feature>
<reference evidence="2 3" key="1">
    <citation type="journal article" date="2016" name="Nat. Commun.">
        <title>Ectomycorrhizal ecology is imprinted in the genome of the dominant symbiotic fungus Cenococcum geophilum.</title>
        <authorList>
            <consortium name="DOE Joint Genome Institute"/>
            <person name="Peter M."/>
            <person name="Kohler A."/>
            <person name="Ohm R.A."/>
            <person name="Kuo A."/>
            <person name="Krutzmann J."/>
            <person name="Morin E."/>
            <person name="Arend M."/>
            <person name="Barry K.W."/>
            <person name="Binder M."/>
            <person name="Choi C."/>
            <person name="Clum A."/>
            <person name="Copeland A."/>
            <person name="Grisel N."/>
            <person name="Haridas S."/>
            <person name="Kipfer T."/>
            <person name="LaButti K."/>
            <person name="Lindquist E."/>
            <person name="Lipzen A."/>
            <person name="Maire R."/>
            <person name="Meier B."/>
            <person name="Mihaltcheva S."/>
            <person name="Molinier V."/>
            <person name="Murat C."/>
            <person name="Poggeler S."/>
            <person name="Quandt C.A."/>
            <person name="Sperisen C."/>
            <person name="Tritt A."/>
            <person name="Tisserant E."/>
            <person name="Crous P.W."/>
            <person name="Henrissat B."/>
            <person name="Nehls U."/>
            <person name="Egli S."/>
            <person name="Spatafora J.W."/>
            <person name="Grigoriev I.V."/>
            <person name="Martin F.M."/>
        </authorList>
    </citation>
    <scope>NUCLEOTIDE SEQUENCE [LARGE SCALE GENOMIC DNA]</scope>
    <source>
        <strain evidence="2 3">CBS 459.81</strain>
    </source>
</reference>
<dbReference type="OrthoDB" id="19174at2759"/>
<dbReference type="InterPro" id="IPR036770">
    <property type="entry name" value="Ankyrin_rpt-contain_sf"/>
</dbReference>
<dbReference type="SUPFAM" id="SSF48403">
    <property type="entry name" value="Ankyrin repeat"/>
    <property type="match status" value="1"/>
</dbReference>
<dbReference type="AlphaFoldDB" id="A0A8E2EB16"/>
<keyword evidence="3" id="KW-1185">Reference proteome</keyword>